<name>A0A8J1KRV7_XENLA</name>
<gene>
    <name evidence="4" type="primary">LOC121394099</name>
</gene>
<dbReference type="OrthoDB" id="8964522at2759"/>
<dbReference type="RefSeq" id="XP_041420036.1">
    <property type="nucleotide sequence ID" value="XM_041564102.1"/>
</dbReference>
<dbReference type="AlphaFoldDB" id="A0A8J1KRV7"/>
<evidence type="ECO:0000313" key="4">
    <source>
        <dbReference type="RefSeq" id="XP_041420036.1"/>
    </source>
</evidence>
<protein>
    <submittedName>
        <fullName evidence="4">Uncharacterized protein LOC121394099</fullName>
    </submittedName>
</protein>
<proteinExistence type="predicted"/>
<feature type="coiled-coil region" evidence="1">
    <location>
        <begin position="114"/>
        <end position="168"/>
    </location>
</feature>
<keyword evidence="3" id="KW-1185">Reference proteome</keyword>
<feature type="compositionally biased region" description="Low complexity" evidence="2">
    <location>
        <begin position="208"/>
        <end position="227"/>
    </location>
</feature>
<dbReference type="GeneID" id="121394099"/>
<organism evidence="3 4">
    <name type="scientific">Xenopus laevis</name>
    <name type="common">African clawed frog</name>
    <dbReference type="NCBI Taxonomy" id="8355"/>
    <lineage>
        <taxon>Eukaryota</taxon>
        <taxon>Metazoa</taxon>
        <taxon>Chordata</taxon>
        <taxon>Craniata</taxon>
        <taxon>Vertebrata</taxon>
        <taxon>Euteleostomi</taxon>
        <taxon>Amphibia</taxon>
        <taxon>Batrachia</taxon>
        <taxon>Anura</taxon>
        <taxon>Pipoidea</taxon>
        <taxon>Pipidae</taxon>
        <taxon>Xenopodinae</taxon>
        <taxon>Xenopus</taxon>
        <taxon>Xenopus</taxon>
    </lineage>
</organism>
<keyword evidence="1" id="KW-0175">Coiled coil</keyword>
<feature type="compositionally biased region" description="Basic residues" evidence="2">
    <location>
        <begin position="242"/>
        <end position="258"/>
    </location>
</feature>
<sequence>MSFADVSASTDQRADTFSFTEAERKRILNAAQALPSITPAGDAEILRHLERLKRREVAWTLHSSTLSEYAKVQRIPRGLRLHIKPGLFREEKDFVSRWQSILNKCSLDLITLTVQQLQNGLRETRQQIHAAEEELKAKDTMNTVKTTLAELQVRIDTLEQEILQSKLRKFKRDTKDYERGEVYTWKTTRKAQYTRQPRSTGDLEGAYSQQSSDSDSISGTSAQSSTAFLGQRQSNTREPGGAKKRQPAARKQQKLRFS</sequence>
<accession>A0A8J1KRV7</accession>
<feature type="compositionally biased region" description="Polar residues" evidence="2">
    <location>
        <begin position="190"/>
        <end position="199"/>
    </location>
</feature>
<evidence type="ECO:0000256" key="2">
    <source>
        <dbReference type="SAM" id="MobiDB-lite"/>
    </source>
</evidence>
<dbReference type="Proteomes" id="UP000186698">
    <property type="component" value="Chromosome 5S"/>
</dbReference>
<dbReference type="KEGG" id="xla:121394099"/>
<feature type="region of interest" description="Disordered" evidence="2">
    <location>
        <begin position="189"/>
        <end position="258"/>
    </location>
</feature>
<evidence type="ECO:0000313" key="3">
    <source>
        <dbReference type="Proteomes" id="UP000186698"/>
    </source>
</evidence>
<evidence type="ECO:0000256" key="1">
    <source>
        <dbReference type="SAM" id="Coils"/>
    </source>
</evidence>
<reference evidence="4" key="1">
    <citation type="submission" date="2025-08" db="UniProtKB">
        <authorList>
            <consortium name="RefSeq"/>
        </authorList>
    </citation>
    <scope>IDENTIFICATION</scope>
    <source>
        <strain evidence="4">J_2021</strain>
        <tissue evidence="4">Erythrocytes</tissue>
    </source>
</reference>